<reference evidence="2 3" key="1">
    <citation type="journal article" date="2013" name="Genome Announc.">
        <title>Draft genome sequence of MKD8, a conjugal recipient Mycobacterium smegmatis strain.</title>
        <authorList>
            <person name="Gray T.A."/>
            <person name="Palumbo M.J."/>
            <person name="Derbyshire K.M."/>
        </authorList>
    </citation>
    <scope>NUCLEOTIDE SEQUENCE [LARGE SCALE GENOMIC DNA]</scope>
    <source>
        <strain evidence="2 3">MKD8</strain>
    </source>
</reference>
<name>A0A2U9PIA6_MYCSE</name>
<dbReference type="PANTHER" id="PTHR12110">
    <property type="entry name" value="HYDROXYPYRUVATE ISOMERASE"/>
    <property type="match status" value="1"/>
</dbReference>
<dbReference type="EMBL" id="CP027541">
    <property type="protein sequence ID" value="AWT51477.1"/>
    <property type="molecule type" value="Genomic_DNA"/>
</dbReference>
<organism evidence="2 3">
    <name type="scientific">Mycolicibacterium smegmatis (strain MKD8)</name>
    <name type="common">Mycobacterium smegmatis</name>
    <dbReference type="NCBI Taxonomy" id="1214915"/>
    <lineage>
        <taxon>Bacteria</taxon>
        <taxon>Bacillati</taxon>
        <taxon>Actinomycetota</taxon>
        <taxon>Actinomycetes</taxon>
        <taxon>Mycobacteriales</taxon>
        <taxon>Mycobacteriaceae</taxon>
        <taxon>Mycolicibacterium</taxon>
    </lineage>
</organism>
<dbReference type="SUPFAM" id="SSF51658">
    <property type="entry name" value="Xylose isomerase-like"/>
    <property type="match status" value="1"/>
</dbReference>
<gene>
    <name evidence="2" type="ORF">D806_004840</name>
</gene>
<dbReference type="RefSeq" id="WP_003891827.1">
    <property type="nucleotide sequence ID" value="NZ_CP027541.1"/>
</dbReference>
<proteinExistence type="predicted"/>
<dbReference type="InterPro" id="IPR050312">
    <property type="entry name" value="IolE/XylAMocC-like"/>
</dbReference>
<dbReference type="PANTHER" id="PTHR12110:SF48">
    <property type="entry name" value="BLL3656 PROTEIN"/>
    <property type="match status" value="1"/>
</dbReference>
<protein>
    <submittedName>
        <fullName evidence="2">Sugar phosphate isomerase/epimerase</fullName>
    </submittedName>
</protein>
<dbReference type="Gene3D" id="3.20.20.150">
    <property type="entry name" value="Divalent-metal-dependent TIM barrel enzymes"/>
    <property type="match status" value="1"/>
</dbReference>
<dbReference type="Proteomes" id="UP000011200">
    <property type="component" value="Chromosome"/>
</dbReference>
<evidence type="ECO:0000259" key="1">
    <source>
        <dbReference type="Pfam" id="PF01261"/>
    </source>
</evidence>
<dbReference type="AlphaFoldDB" id="A0A2U9PIA6"/>
<evidence type="ECO:0000313" key="2">
    <source>
        <dbReference type="EMBL" id="AWT51477.1"/>
    </source>
</evidence>
<keyword evidence="2" id="KW-0413">Isomerase</keyword>
<dbReference type="Pfam" id="PF01261">
    <property type="entry name" value="AP_endonuc_2"/>
    <property type="match status" value="1"/>
</dbReference>
<dbReference type="InterPro" id="IPR013022">
    <property type="entry name" value="Xyl_isomerase-like_TIM-brl"/>
</dbReference>
<dbReference type="InterPro" id="IPR036237">
    <property type="entry name" value="Xyl_isomerase-like_sf"/>
</dbReference>
<feature type="domain" description="Xylose isomerase-like TIM barrel" evidence="1">
    <location>
        <begin position="54"/>
        <end position="266"/>
    </location>
</feature>
<sequence length="288" mass="30613">MAELGKCDLVMWEASVRGYSFLEQLQATQVGGFGHLALTPAALNSAIAQLGGPAAVRVAADDHGVRLDYLDTVTGWAPLRVPRTADPALRARFDYSIDDCFELVDQFEIGSVLAVAVFDGGAVPFGRMVDGFGSLALRAKSHDVHVDLEFMPFWGVPDIYTATAIIDAAGEDNTGLLVDTWHFARGLPDLAALGAAAESVSISVQLADGSATSLDADPAYETTHFRDIPGEGQLDIATILDVIASRQTPRSIGPEVFSDWLDQLPPQDAGIRLGEAVRKILPARLIGA</sequence>
<accession>A0A2U9PIA6</accession>
<evidence type="ECO:0000313" key="3">
    <source>
        <dbReference type="Proteomes" id="UP000011200"/>
    </source>
</evidence>
<dbReference type="GO" id="GO:0016853">
    <property type="term" value="F:isomerase activity"/>
    <property type="evidence" value="ECO:0007669"/>
    <property type="project" value="UniProtKB-KW"/>
</dbReference>
<reference evidence="3" key="2">
    <citation type="submission" date="2018-03" db="EMBL/GenBank/DDBJ databases">
        <authorList>
            <person name="Derbyshire K."/>
            <person name="Gray T.A."/>
            <person name="Champion M."/>
        </authorList>
    </citation>
    <scope>NUCLEOTIDE SEQUENCE [LARGE SCALE GENOMIC DNA]</scope>
    <source>
        <strain evidence="3">MKD8</strain>
    </source>
</reference>